<organism evidence="3 4">
    <name type="scientific">Massilia haematophila</name>
    <dbReference type="NCBI Taxonomy" id="457923"/>
    <lineage>
        <taxon>Bacteria</taxon>
        <taxon>Pseudomonadati</taxon>
        <taxon>Pseudomonadota</taxon>
        <taxon>Betaproteobacteria</taxon>
        <taxon>Burkholderiales</taxon>
        <taxon>Oxalobacteraceae</taxon>
        <taxon>Telluria group</taxon>
        <taxon>Massilia</taxon>
    </lineage>
</organism>
<dbReference type="Gene3D" id="3.40.50.980">
    <property type="match status" value="1"/>
</dbReference>
<dbReference type="InterPro" id="IPR036736">
    <property type="entry name" value="ACP-like_sf"/>
</dbReference>
<dbReference type="Proteomes" id="UP001595665">
    <property type="component" value="Unassembled WGS sequence"/>
</dbReference>
<dbReference type="PANTHER" id="PTHR43767:SF1">
    <property type="entry name" value="NONRIBOSOMAL PEPTIDE SYNTHASE PES1 (EUROFUNG)-RELATED"/>
    <property type="match status" value="1"/>
</dbReference>
<evidence type="ECO:0000259" key="1">
    <source>
        <dbReference type="Pfam" id="PF00501"/>
    </source>
</evidence>
<dbReference type="InterPro" id="IPR025110">
    <property type="entry name" value="AMP-bd_C"/>
</dbReference>
<dbReference type="Pfam" id="PF13193">
    <property type="entry name" value="AMP-binding_C"/>
    <property type="match status" value="1"/>
</dbReference>
<reference evidence="4" key="1">
    <citation type="journal article" date="2019" name="Int. J. Syst. Evol. Microbiol.">
        <title>The Global Catalogue of Microorganisms (GCM) 10K type strain sequencing project: providing services to taxonomists for standard genome sequencing and annotation.</title>
        <authorList>
            <consortium name="The Broad Institute Genomics Platform"/>
            <consortium name="The Broad Institute Genome Sequencing Center for Infectious Disease"/>
            <person name="Wu L."/>
            <person name="Ma J."/>
        </authorList>
    </citation>
    <scope>NUCLEOTIDE SEQUENCE [LARGE SCALE GENOMIC DNA]</scope>
    <source>
        <strain evidence="4">CCM 7480</strain>
    </source>
</reference>
<name>A0ABV7PL29_9BURK</name>
<dbReference type="InterPro" id="IPR006162">
    <property type="entry name" value="Ppantetheine_attach_site"/>
</dbReference>
<dbReference type="RefSeq" id="WP_379735134.1">
    <property type="nucleotide sequence ID" value="NZ_JBHRVV010000001.1"/>
</dbReference>
<feature type="domain" description="AMP-binding enzyme C-terminal" evidence="2">
    <location>
        <begin position="329"/>
        <end position="403"/>
    </location>
</feature>
<evidence type="ECO:0000313" key="3">
    <source>
        <dbReference type="EMBL" id="MFC3458669.1"/>
    </source>
</evidence>
<dbReference type="InterPro" id="IPR000873">
    <property type="entry name" value="AMP-dep_synth/lig_dom"/>
</dbReference>
<dbReference type="EMBL" id="JBHRVV010000001">
    <property type="protein sequence ID" value="MFC3458669.1"/>
    <property type="molecule type" value="Genomic_DNA"/>
</dbReference>
<evidence type="ECO:0000313" key="4">
    <source>
        <dbReference type="Proteomes" id="UP001595665"/>
    </source>
</evidence>
<dbReference type="InterPro" id="IPR045851">
    <property type="entry name" value="AMP-bd_C_sf"/>
</dbReference>
<gene>
    <name evidence="3" type="ORF">ACFOPH_10510</name>
</gene>
<comment type="caution">
    <text evidence="3">The sequence shown here is derived from an EMBL/GenBank/DDBJ whole genome shotgun (WGS) entry which is preliminary data.</text>
</comment>
<dbReference type="SUPFAM" id="SSF56801">
    <property type="entry name" value="Acetyl-CoA synthetase-like"/>
    <property type="match status" value="1"/>
</dbReference>
<sequence length="410" mass="44371">MHGPATLPAPWWTARPALVRFIGDLVASELAALRHDPLLQARAWDESLSLEHDLGLDSLEFMHVAGALSAALQMHHSGIEDYLLARRTLGDWADIATLALRHRDADMVFSTSGSTGQPKRCLHALDKLEQEATALAALFPDRRRVLAAVPSHHIFGFLFTQLLPRHLGLAPDAVLGIRARLPSQLAHLAMPGDLVIAHPQFWQAAVAAGERFRDDVVGVSSTAPCPDSVCAAATGQGLAALFQVYGSSETGGLGWRRSHRDDYRLFPYLARGGQDGSTLLRSLPGGGAETLAAQDTLSWRGEREFAVGARCDGAVQVGGVNVFPSQVREVLLEHPEVLDAAVRLMRPDEGIRLKAFIVPRAGNVEDRALVERLRAWIDARLPAAERPRALTLGARLPCNAMGKATDWTIA</sequence>
<evidence type="ECO:0000259" key="2">
    <source>
        <dbReference type="Pfam" id="PF13193"/>
    </source>
</evidence>
<dbReference type="PROSITE" id="PS00012">
    <property type="entry name" value="PHOSPHOPANTETHEINE"/>
    <property type="match status" value="1"/>
</dbReference>
<dbReference type="Pfam" id="PF00501">
    <property type="entry name" value="AMP-binding"/>
    <property type="match status" value="1"/>
</dbReference>
<accession>A0ABV7PL29</accession>
<keyword evidence="4" id="KW-1185">Reference proteome</keyword>
<feature type="domain" description="AMP-dependent synthetase/ligase" evidence="1">
    <location>
        <begin position="104"/>
        <end position="255"/>
    </location>
</feature>
<protein>
    <submittedName>
        <fullName evidence="3">AMP-binding protein</fullName>
    </submittedName>
</protein>
<dbReference type="PANTHER" id="PTHR43767">
    <property type="entry name" value="LONG-CHAIN-FATTY-ACID--COA LIGASE"/>
    <property type="match status" value="1"/>
</dbReference>
<dbReference type="InterPro" id="IPR050237">
    <property type="entry name" value="ATP-dep_AMP-bd_enzyme"/>
</dbReference>
<proteinExistence type="predicted"/>
<dbReference type="Gene3D" id="3.30.300.30">
    <property type="match status" value="1"/>
</dbReference>
<dbReference type="Gene3D" id="1.10.1200.10">
    <property type="entry name" value="ACP-like"/>
    <property type="match status" value="1"/>
</dbReference>